<dbReference type="OrthoDB" id="7064073at2"/>
<evidence type="ECO:0000259" key="3">
    <source>
        <dbReference type="Pfam" id="PF03886"/>
    </source>
</evidence>
<dbReference type="EMBL" id="NHON01000006">
    <property type="protein sequence ID" value="OWJ68319.1"/>
    <property type="molecule type" value="Genomic_DNA"/>
</dbReference>
<dbReference type="InterPro" id="IPR005586">
    <property type="entry name" value="ABC_trans_aux"/>
</dbReference>
<dbReference type="PROSITE" id="PS51257">
    <property type="entry name" value="PROKAR_LIPOPROTEIN"/>
    <property type="match status" value="1"/>
</dbReference>
<feature type="region of interest" description="Disordered" evidence="1">
    <location>
        <begin position="149"/>
        <end position="171"/>
    </location>
</feature>
<dbReference type="InterPro" id="IPR006311">
    <property type="entry name" value="TAT_signal"/>
</dbReference>
<dbReference type="RefSeq" id="WP_088149968.1">
    <property type="nucleotide sequence ID" value="NZ_NHON01000006.1"/>
</dbReference>
<evidence type="ECO:0000256" key="1">
    <source>
        <dbReference type="SAM" id="MobiDB-lite"/>
    </source>
</evidence>
<comment type="caution">
    <text evidence="4">The sequence shown here is derived from an EMBL/GenBank/DDBJ whole genome shotgun (WGS) entry which is preliminary data.</text>
</comment>
<feature type="chain" id="PRO_5012894303" description="ABC-type transport auxiliary lipoprotein component domain-containing protein" evidence="2">
    <location>
        <begin position="23"/>
        <end position="201"/>
    </location>
</feature>
<gene>
    <name evidence="4" type="ORF">BWR60_05340</name>
</gene>
<dbReference type="AlphaFoldDB" id="A0A211ZSW9"/>
<reference evidence="5" key="1">
    <citation type="submission" date="2017-05" db="EMBL/GenBank/DDBJ databases">
        <authorList>
            <person name="Macchi M."/>
            <person name="Festa S."/>
            <person name="Coppotelli B.M."/>
            <person name="Morelli I.S."/>
        </authorList>
    </citation>
    <scope>NUCLEOTIDE SEQUENCE [LARGE SCALE GENOMIC DNA]</scope>
    <source>
        <strain evidence="5">I</strain>
    </source>
</reference>
<evidence type="ECO:0000256" key="2">
    <source>
        <dbReference type="SAM" id="SignalP"/>
    </source>
</evidence>
<dbReference type="Proteomes" id="UP000196655">
    <property type="component" value="Unassembled WGS sequence"/>
</dbReference>
<feature type="domain" description="ABC-type transport auxiliary lipoprotein component" evidence="3">
    <location>
        <begin position="32"/>
        <end position="188"/>
    </location>
</feature>
<feature type="compositionally biased region" description="Basic and acidic residues" evidence="1">
    <location>
        <begin position="153"/>
        <end position="166"/>
    </location>
</feature>
<protein>
    <recommendedName>
        <fullName evidence="3">ABC-type transport auxiliary lipoprotein component domain-containing protein</fullName>
    </recommendedName>
</protein>
<evidence type="ECO:0000313" key="4">
    <source>
        <dbReference type="EMBL" id="OWJ68319.1"/>
    </source>
</evidence>
<sequence>MRALPLPRRGLLAGLLAAAALAACSSTPPKVYTLATVPGAAVAGRPVTASVAAVEVPKYLDRPQIVRRSGTVELGVEEFERWGEPLANMVQRVLADDLAARLPAGSVVTTSRTLSGDEALTVELALGRFDPEADGTVVLEAQWRVQRKSGGRPRTETARITRRPADDSTAAEVRTMSDALGELADHIAQQIQLPAGRSKPR</sequence>
<dbReference type="SUPFAM" id="SSF159594">
    <property type="entry name" value="XCC0632-like"/>
    <property type="match status" value="1"/>
</dbReference>
<name>A0A211ZSW9_9PROT</name>
<dbReference type="Gene3D" id="3.40.50.10610">
    <property type="entry name" value="ABC-type transport auxiliary lipoprotein component"/>
    <property type="match status" value="1"/>
</dbReference>
<evidence type="ECO:0000313" key="5">
    <source>
        <dbReference type="Proteomes" id="UP000196655"/>
    </source>
</evidence>
<organism evidence="4 5">
    <name type="scientific">Inquilinus limosus</name>
    <dbReference type="NCBI Taxonomy" id="171674"/>
    <lineage>
        <taxon>Bacteria</taxon>
        <taxon>Pseudomonadati</taxon>
        <taxon>Pseudomonadota</taxon>
        <taxon>Alphaproteobacteria</taxon>
        <taxon>Rhodospirillales</taxon>
        <taxon>Rhodospirillaceae</taxon>
        <taxon>Inquilinus</taxon>
    </lineage>
</organism>
<proteinExistence type="predicted"/>
<keyword evidence="5" id="KW-1185">Reference proteome</keyword>
<accession>A0A211ZSW9</accession>
<dbReference type="Pfam" id="PF03886">
    <property type="entry name" value="ABC_trans_aux"/>
    <property type="match status" value="1"/>
</dbReference>
<dbReference type="STRING" id="1122125.GCA_000423185_03674"/>
<feature type="signal peptide" evidence="2">
    <location>
        <begin position="1"/>
        <end position="22"/>
    </location>
</feature>
<dbReference type="PROSITE" id="PS51318">
    <property type="entry name" value="TAT"/>
    <property type="match status" value="1"/>
</dbReference>
<keyword evidence="2" id="KW-0732">Signal</keyword>